<organism evidence="4 5">
    <name type="scientific">Lentilactobacillus kefiri</name>
    <name type="common">Lactobacillus kefiri</name>
    <dbReference type="NCBI Taxonomy" id="33962"/>
    <lineage>
        <taxon>Bacteria</taxon>
        <taxon>Bacillati</taxon>
        <taxon>Bacillota</taxon>
        <taxon>Bacilli</taxon>
        <taxon>Lactobacillales</taxon>
        <taxon>Lactobacillaceae</taxon>
        <taxon>Lentilactobacillus</taxon>
    </lineage>
</organism>
<dbReference type="PANTHER" id="PTHR43358">
    <property type="entry name" value="ALPHA/BETA-HYDROLASE"/>
    <property type="match status" value="1"/>
</dbReference>
<evidence type="ECO:0000313" key="4">
    <source>
        <dbReference type="EMBL" id="GEL27420.1"/>
    </source>
</evidence>
<dbReference type="InterPro" id="IPR029058">
    <property type="entry name" value="AB_hydrolase_fold"/>
</dbReference>
<dbReference type="AlphaFoldDB" id="A0A511DRE9"/>
<evidence type="ECO:0000256" key="1">
    <source>
        <dbReference type="SAM" id="MobiDB-lite"/>
    </source>
</evidence>
<dbReference type="Pfam" id="PF02129">
    <property type="entry name" value="Peptidase_S15"/>
    <property type="match status" value="1"/>
</dbReference>
<feature type="compositionally biased region" description="Low complexity" evidence="1">
    <location>
        <begin position="42"/>
        <end position="74"/>
    </location>
</feature>
<comment type="caution">
    <text evidence="4">The sequence shown here is derived from an EMBL/GenBank/DDBJ whole genome shotgun (WGS) entry which is preliminary data.</text>
</comment>
<protein>
    <recommendedName>
        <fullName evidence="3">Xaa-Pro dipeptidyl-peptidase-like domain-containing protein</fullName>
    </recommendedName>
</protein>
<reference evidence="4" key="1">
    <citation type="submission" date="2019-07" db="EMBL/GenBank/DDBJ databases">
        <title>Whole genome shotgun sequence of Lactobacillus kefiri NBRC 15888.</title>
        <authorList>
            <person name="Hosoyama A."/>
            <person name="Uohara A."/>
            <person name="Ohji S."/>
            <person name="Ichikawa N."/>
        </authorList>
    </citation>
    <scope>NUCLEOTIDE SEQUENCE [LARGE SCALE GENOMIC DNA]</scope>
    <source>
        <strain evidence="4">NBRC 15888</strain>
    </source>
</reference>
<dbReference type="OrthoDB" id="2326685at2"/>
<feature type="compositionally biased region" description="Polar residues" evidence="1">
    <location>
        <begin position="75"/>
        <end position="95"/>
    </location>
</feature>
<proteinExistence type="predicted"/>
<dbReference type="InterPro" id="IPR000383">
    <property type="entry name" value="Xaa-Pro-like_dom"/>
</dbReference>
<sequence>MNKAKNVSKLTGLLAVSLGLFIFQTNTYADTAQSDPAVNTAVQSEQSQSSTVTTSDEPVAVDATATSDDTAVADQSTPAETVESDPTTESQPTTAEPSTVDTTESTSDEPTVAYDSQATDSSTADTTAADSTTDSQADVTADDATDSTVAQPVEDQNGSSDTTQSDTASDSSTTATTSDKDEITVSGIGDSTDSAIKQSSDNPFINFFTGITSGIAASIIYPLVASRQGAQFISKFRTLLSPNRWDVSQNWADLDEKYNPEYVKQYYTEAQDWYDNKAPKETWEVPFADGTGTARATYIKNGDSKKTIIYGQGWTTEPEGMGRISKMFYDMGYNVLMPYTRGQNTSDGEWLSFGNKDKKDWVNWINKIDQTNGKESQIVLYGQSLGADTALQYAASGDLPSSVKATIADCGFSTIPSLIYHLYTGAASSLNNITSKIGWNLNGLIPLVPFDQLLTSMNNINKLVQGFSLDDVSGITAVKNSKLPTLFISTEDDTFIPDTQTETMYKLSASTDKKLWVLDGHVGGHASASNAVQDYMKNIQDFLASAMNQDSTTSNNDLDVPATDTVAA</sequence>
<accession>A0A511DRE9</accession>
<keyword evidence="2" id="KW-0732">Signal</keyword>
<dbReference type="SUPFAM" id="SSF53474">
    <property type="entry name" value="alpha/beta-Hydrolases"/>
    <property type="match status" value="1"/>
</dbReference>
<evidence type="ECO:0000313" key="5">
    <source>
        <dbReference type="Proteomes" id="UP000321893"/>
    </source>
</evidence>
<dbReference type="InterPro" id="IPR052920">
    <property type="entry name" value="DNA-binding_regulatory"/>
</dbReference>
<feature type="domain" description="Xaa-Pro dipeptidyl-peptidase-like" evidence="3">
    <location>
        <begin position="267"/>
        <end position="429"/>
    </location>
</feature>
<feature type="signal peptide" evidence="2">
    <location>
        <begin position="1"/>
        <end position="29"/>
    </location>
</feature>
<feature type="compositionally biased region" description="Low complexity" evidence="1">
    <location>
        <begin position="159"/>
        <end position="177"/>
    </location>
</feature>
<dbReference type="GO" id="GO:0016787">
    <property type="term" value="F:hydrolase activity"/>
    <property type="evidence" value="ECO:0007669"/>
    <property type="project" value="InterPro"/>
</dbReference>
<dbReference type="RefSeq" id="WP_056980934.1">
    <property type="nucleotide sequence ID" value="NZ_BJVK01000002.1"/>
</dbReference>
<feature type="chain" id="PRO_5022030826" description="Xaa-Pro dipeptidyl-peptidase-like domain-containing protein" evidence="2">
    <location>
        <begin position="30"/>
        <end position="568"/>
    </location>
</feature>
<dbReference type="STRING" id="1423764.FC95_GL001771"/>
<name>A0A511DRE9_LENKE</name>
<dbReference type="EMBL" id="BJVK01000002">
    <property type="protein sequence ID" value="GEL27420.1"/>
    <property type="molecule type" value="Genomic_DNA"/>
</dbReference>
<evidence type="ECO:0000256" key="2">
    <source>
        <dbReference type="SAM" id="SignalP"/>
    </source>
</evidence>
<dbReference type="Gene3D" id="3.40.50.1820">
    <property type="entry name" value="alpha/beta hydrolase"/>
    <property type="match status" value="1"/>
</dbReference>
<feature type="region of interest" description="Disordered" evidence="1">
    <location>
        <begin position="39"/>
        <end position="196"/>
    </location>
</feature>
<dbReference type="PANTHER" id="PTHR43358:SF4">
    <property type="entry name" value="ALPHA_BETA HYDROLASE FOLD-1 DOMAIN-CONTAINING PROTEIN"/>
    <property type="match status" value="1"/>
</dbReference>
<evidence type="ECO:0000259" key="3">
    <source>
        <dbReference type="Pfam" id="PF02129"/>
    </source>
</evidence>
<keyword evidence="5" id="KW-1185">Reference proteome</keyword>
<feature type="compositionally biased region" description="Low complexity" evidence="1">
    <location>
        <begin position="96"/>
        <end position="139"/>
    </location>
</feature>
<dbReference type="Proteomes" id="UP000321893">
    <property type="component" value="Unassembled WGS sequence"/>
</dbReference>
<gene>
    <name evidence="4" type="ORF">LKE01_02400</name>
</gene>